<sequence>MFVFINLQTNRTGLTVKLINLVWFSSDVQQNWRHCQKSALSVNLFGESAGLLLLATHGCYNNRVACSLGQSGDVHSGLPVF</sequence>
<reference evidence="1" key="2">
    <citation type="submission" date="2013-05" db="EMBL/GenBank/DDBJ databases">
        <authorList>
            <person name="Carter J.-M."/>
            <person name="Baker S.C."/>
            <person name="Pink R."/>
            <person name="Carter D.R.F."/>
            <person name="Collins A."/>
            <person name="Tomlin J."/>
            <person name="Gibbs M."/>
            <person name="Breuker C.J."/>
        </authorList>
    </citation>
    <scope>NUCLEOTIDE SEQUENCE</scope>
    <source>
        <tissue evidence="1">Ovary</tissue>
    </source>
</reference>
<feature type="non-terminal residue" evidence="1">
    <location>
        <position position="81"/>
    </location>
</feature>
<dbReference type="EMBL" id="GAIX01011161">
    <property type="protein sequence ID" value="JAA81399.1"/>
    <property type="molecule type" value="Transcribed_RNA"/>
</dbReference>
<dbReference type="AlphaFoldDB" id="S4NWN9"/>
<name>S4NWN9_9NEOP</name>
<evidence type="ECO:0000313" key="1">
    <source>
        <dbReference type="EMBL" id="JAA81399.1"/>
    </source>
</evidence>
<accession>S4NWN9</accession>
<protein>
    <submittedName>
        <fullName evidence="1">Uncharacterized protein</fullName>
    </submittedName>
</protein>
<organism evidence="1">
    <name type="scientific">Pararge aegeria</name>
    <name type="common">speckled wood butterfly</name>
    <dbReference type="NCBI Taxonomy" id="116150"/>
    <lineage>
        <taxon>Eukaryota</taxon>
        <taxon>Metazoa</taxon>
        <taxon>Ecdysozoa</taxon>
        <taxon>Arthropoda</taxon>
        <taxon>Hexapoda</taxon>
        <taxon>Insecta</taxon>
        <taxon>Pterygota</taxon>
        <taxon>Neoptera</taxon>
        <taxon>Endopterygota</taxon>
        <taxon>Lepidoptera</taxon>
        <taxon>Glossata</taxon>
        <taxon>Ditrysia</taxon>
        <taxon>Papilionoidea</taxon>
        <taxon>Nymphalidae</taxon>
        <taxon>Satyrinae</taxon>
        <taxon>Satyrini</taxon>
        <taxon>Parargina</taxon>
        <taxon>Pararge</taxon>
    </lineage>
</organism>
<proteinExistence type="predicted"/>
<reference evidence="1" key="1">
    <citation type="journal article" date="2013" name="BMC Genomics">
        <title>Unscrambling butterfly oogenesis.</title>
        <authorList>
            <person name="Carter J.M."/>
            <person name="Baker S.C."/>
            <person name="Pink R."/>
            <person name="Carter D.R."/>
            <person name="Collins A."/>
            <person name="Tomlin J."/>
            <person name="Gibbs M."/>
            <person name="Breuker C.J."/>
        </authorList>
    </citation>
    <scope>NUCLEOTIDE SEQUENCE</scope>
    <source>
        <tissue evidence="1">Ovary</tissue>
    </source>
</reference>